<sequence>MIKKYTIKYFNLSGLLFIYSCAAIQTPPGGPKDIIPPKLVRAMPADGSVYFTGGQVELIFSEYLKENSVDKSIRILPSLLEPPKIKYKGRALWVDFPDSLMENQTYIISISRDLRDEHGVQLSQGLQIAYATGAEIDQGQISGKIYYDKPAAVHLWKIKAENDLTQFYKTSPDYVTDADDEGYYSFNYLSSGVYKLIGVDRSSAGLSLDPKRMIYGLSWKGNVQLDSVKIKDGINMRIATKPRTIKLMRGEWRDQNWGKLFFSDDISNYEKLLSVRIISDSSILVPKTFLDELDEKILHFILPNPLPGDSQIVINIAAVSQGEKTIIDSGKVKMKTSMEPDTSYLDIIYPKNGFEIKPEEDRIVPLDIYFSRT</sequence>
<evidence type="ECO:0000313" key="3">
    <source>
        <dbReference type="EMBL" id="SVC22958.1"/>
    </source>
</evidence>
<dbReference type="AlphaFoldDB" id="A0A382KEZ1"/>
<dbReference type="Pfam" id="PF13205">
    <property type="entry name" value="Big_5"/>
    <property type="match status" value="1"/>
</dbReference>
<evidence type="ECO:0000259" key="2">
    <source>
        <dbReference type="Pfam" id="PF13205"/>
    </source>
</evidence>
<feature type="non-terminal residue" evidence="3">
    <location>
        <position position="373"/>
    </location>
</feature>
<evidence type="ECO:0000256" key="1">
    <source>
        <dbReference type="ARBA" id="ARBA00022729"/>
    </source>
</evidence>
<name>A0A382KEZ1_9ZZZZ</name>
<accession>A0A382KEZ1</accession>
<feature type="domain" description="SbsA Ig-like" evidence="2">
    <location>
        <begin position="33"/>
        <end position="130"/>
    </location>
</feature>
<proteinExistence type="predicted"/>
<reference evidence="3" key="1">
    <citation type="submission" date="2018-05" db="EMBL/GenBank/DDBJ databases">
        <authorList>
            <person name="Lanie J.A."/>
            <person name="Ng W.-L."/>
            <person name="Kazmierczak K.M."/>
            <person name="Andrzejewski T.M."/>
            <person name="Davidsen T.M."/>
            <person name="Wayne K.J."/>
            <person name="Tettelin H."/>
            <person name="Glass J.I."/>
            <person name="Rusch D."/>
            <person name="Podicherti R."/>
            <person name="Tsui H.-C.T."/>
            <person name="Winkler M.E."/>
        </authorList>
    </citation>
    <scope>NUCLEOTIDE SEQUENCE</scope>
</reference>
<keyword evidence="1" id="KW-0732">Signal</keyword>
<organism evidence="3">
    <name type="scientific">marine metagenome</name>
    <dbReference type="NCBI Taxonomy" id="408172"/>
    <lineage>
        <taxon>unclassified sequences</taxon>
        <taxon>metagenomes</taxon>
        <taxon>ecological metagenomes</taxon>
    </lineage>
</organism>
<dbReference type="PROSITE" id="PS51257">
    <property type="entry name" value="PROKAR_LIPOPROTEIN"/>
    <property type="match status" value="1"/>
</dbReference>
<dbReference type="InterPro" id="IPR032812">
    <property type="entry name" value="SbsA_Ig"/>
</dbReference>
<gene>
    <name evidence="3" type="ORF">METZ01_LOCUS275812</name>
</gene>
<protein>
    <recommendedName>
        <fullName evidence="2">SbsA Ig-like domain-containing protein</fullName>
    </recommendedName>
</protein>
<dbReference type="EMBL" id="UINC01080222">
    <property type="protein sequence ID" value="SVC22958.1"/>
    <property type="molecule type" value="Genomic_DNA"/>
</dbReference>